<accession>A0ACB6Z160</accession>
<dbReference type="EMBL" id="MU118301">
    <property type="protein sequence ID" value="KAF9642998.1"/>
    <property type="molecule type" value="Genomic_DNA"/>
</dbReference>
<evidence type="ECO:0000313" key="2">
    <source>
        <dbReference type="Proteomes" id="UP000886501"/>
    </source>
</evidence>
<proteinExistence type="predicted"/>
<keyword evidence="2" id="KW-1185">Reference proteome</keyword>
<gene>
    <name evidence="1" type="ORF">BDM02DRAFT_3123933</name>
</gene>
<name>A0ACB6Z160_THEGA</name>
<reference evidence="1" key="2">
    <citation type="journal article" date="2020" name="Nat. Commun.">
        <title>Large-scale genome sequencing of mycorrhizal fungi provides insights into the early evolution of symbiotic traits.</title>
        <authorList>
            <person name="Miyauchi S."/>
            <person name="Kiss E."/>
            <person name="Kuo A."/>
            <person name="Drula E."/>
            <person name="Kohler A."/>
            <person name="Sanchez-Garcia M."/>
            <person name="Morin E."/>
            <person name="Andreopoulos B."/>
            <person name="Barry K.W."/>
            <person name="Bonito G."/>
            <person name="Buee M."/>
            <person name="Carver A."/>
            <person name="Chen C."/>
            <person name="Cichocki N."/>
            <person name="Clum A."/>
            <person name="Culley D."/>
            <person name="Crous P.W."/>
            <person name="Fauchery L."/>
            <person name="Girlanda M."/>
            <person name="Hayes R.D."/>
            <person name="Keri Z."/>
            <person name="LaButti K."/>
            <person name="Lipzen A."/>
            <person name="Lombard V."/>
            <person name="Magnuson J."/>
            <person name="Maillard F."/>
            <person name="Murat C."/>
            <person name="Nolan M."/>
            <person name="Ohm R.A."/>
            <person name="Pangilinan J."/>
            <person name="Pereira M.F."/>
            <person name="Perotto S."/>
            <person name="Peter M."/>
            <person name="Pfister S."/>
            <person name="Riley R."/>
            <person name="Sitrit Y."/>
            <person name="Stielow J.B."/>
            <person name="Szollosi G."/>
            <person name="Zifcakova L."/>
            <person name="Stursova M."/>
            <person name="Spatafora J.W."/>
            <person name="Tedersoo L."/>
            <person name="Vaario L.M."/>
            <person name="Yamada A."/>
            <person name="Yan M."/>
            <person name="Wang P."/>
            <person name="Xu J."/>
            <person name="Bruns T."/>
            <person name="Baldrian P."/>
            <person name="Vilgalys R."/>
            <person name="Dunand C."/>
            <person name="Henrissat B."/>
            <person name="Grigoriev I.V."/>
            <person name="Hibbett D."/>
            <person name="Nagy L.G."/>
            <person name="Martin F.M."/>
        </authorList>
    </citation>
    <scope>NUCLEOTIDE SEQUENCE</scope>
    <source>
        <strain evidence="1">P2</strain>
    </source>
</reference>
<sequence length="317" mass="35682">MSQASNHLRFGIEVEFLLSPREARTFKDIGEFANFVLAFYKSKKVESWPNMHEYPIELVSPILHFQQGDHFRDYVKGVWDRIATLCIIGTNNSCGTHVHVSTNNDYTSVQVKAIARPILYFESAINALVPSHRLGNEYCKSFFASNQEFKSKTIEQAVAIVDKVDESHPGMVADLMNPGTDRRYTWNFTNLYHGRTLTIEFRQGEGVTTSTDALAWVEFVVTFIGAAMAVANSYNDLKKFAPNVGGLKEFLKRGVVTGVSDKTLLEKITGRAKDSGSVSGSDPGKLSKEREERLAKKKKEDEYKHILTKKVAEDEEK</sequence>
<comment type="caution">
    <text evidence="1">The sequence shown here is derived from an EMBL/GenBank/DDBJ whole genome shotgun (WGS) entry which is preliminary data.</text>
</comment>
<evidence type="ECO:0000313" key="1">
    <source>
        <dbReference type="EMBL" id="KAF9642998.1"/>
    </source>
</evidence>
<reference evidence="1" key="1">
    <citation type="submission" date="2019-10" db="EMBL/GenBank/DDBJ databases">
        <authorList>
            <consortium name="DOE Joint Genome Institute"/>
            <person name="Kuo A."/>
            <person name="Miyauchi S."/>
            <person name="Kiss E."/>
            <person name="Drula E."/>
            <person name="Kohler A."/>
            <person name="Sanchez-Garcia M."/>
            <person name="Andreopoulos B."/>
            <person name="Barry K.W."/>
            <person name="Bonito G."/>
            <person name="Buee M."/>
            <person name="Carver A."/>
            <person name="Chen C."/>
            <person name="Cichocki N."/>
            <person name="Clum A."/>
            <person name="Culley D."/>
            <person name="Crous P.W."/>
            <person name="Fauchery L."/>
            <person name="Girlanda M."/>
            <person name="Hayes R."/>
            <person name="Keri Z."/>
            <person name="Labutti K."/>
            <person name="Lipzen A."/>
            <person name="Lombard V."/>
            <person name="Magnuson J."/>
            <person name="Maillard F."/>
            <person name="Morin E."/>
            <person name="Murat C."/>
            <person name="Nolan M."/>
            <person name="Ohm R."/>
            <person name="Pangilinan J."/>
            <person name="Pereira M."/>
            <person name="Perotto S."/>
            <person name="Peter M."/>
            <person name="Riley R."/>
            <person name="Sitrit Y."/>
            <person name="Stielow B."/>
            <person name="Szollosi G."/>
            <person name="Zifcakova L."/>
            <person name="Stursova M."/>
            <person name="Spatafora J.W."/>
            <person name="Tedersoo L."/>
            <person name="Vaario L.-M."/>
            <person name="Yamada A."/>
            <person name="Yan M."/>
            <person name="Wang P."/>
            <person name="Xu J."/>
            <person name="Bruns T."/>
            <person name="Baldrian P."/>
            <person name="Vilgalys R."/>
            <person name="Henrissat B."/>
            <person name="Grigoriev I.V."/>
            <person name="Hibbett D."/>
            <person name="Nagy L.G."/>
            <person name="Martin F.M."/>
        </authorList>
    </citation>
    <scope>NUCLEOTIDE SEQUENCE</scope>
    <source>
        <strain evidence="1">P2</strain>
    </source>
</reference>
<dbReference type="Proteomes" id="UP000886501">
    <property type="component" value="Unassembled WGS sequence"/>
</dbReference>
<protein>
    <submittedName>
        <fullName evidence="1">Uncharacterized protein</fullName>
    </submittedName>
</protein>
<organism evidence="1 2">
    <name type="scientific">Thelephora ganbajun</name>
    <name type="common">Ganba fungus</name>
    <dbReference type="NCBI Taxonomy" id="370292"/>
    <lineage>
        <taxon>Eukaryota</taxon>
        <taxon>Fungi</taxon>
        <taxon>Dikarya</taxon>
        <taxon>Basidiomycota</taxon>
        <taxon>Agaricomycotina</taxon>
        <taxon>Agaricomycetes</taxon>
        <taxon>Thelephorales</taxon>
        <taxon>Thelephoraceae</taxon>
        <taxon>Thelephora</taxon>
    </lineage>
</organism>